<keyword evidence="9 10" id="KW-0472">Membrane</keyword>
<evidence type="ECO:0000256" key="7">
    <source>
        <dbReference type="ARBA" id="ARBA00022989"/>
    </source>
</evidence>
<dbReference type="GO" id="GO:0006813">
    <property type="term" value="P:potassium ion transport"/>
    <property type="evidence" value="ECO:0007669"/>
    <property type="project" value="UniProtKB-KW"/>
</dbReference>
<evidence type="ECO:0000256" key="10">
    <source>
        <dbReference type="SAM" id="Phobius"/>
    </source>
</evidence>
<feature type="transmembrane region" description="Helical" evidence="10">
    <location>
        <begin position="92"/>
        <end position="117"/>
    </location>
</feature>
<feature type="transmembrane region" description="Helical" evidence="10">
    <location>
        <begin position="6"/>
        <end position="23"/>
    </location>
</feature>
<evidence type="ECO:0000256" key="3">
    <source>
        <dbReference type="ARBA" id="ARBA00022449"/>
    </source>
</evidence>
<feature type="domain" description="RCK C-terminal" evidence="11">
    <location>
        <begin position="406"/>
        <end position="487"/>
    </location>
</feature>
<proteinExistence type="predicted"/>
<dbReference type="Pfam" id="PF03471">
    <property type="entry name" value="CorC_HlyC"/>
    <property type="match status" value="1"/>
</dbReference>
<evidence type="ECO:0000259" key="11">
    <source>
        <dbReference type="PROSITE" id="PS51202"/>
    </source>
</evidence>
<dbReference type="NCBIfam" id="NF003715">
    <property type="entry name" value="PRK05326.1-2"/>
    <property type="match status" value="1"/>
</dbReference>
<evidence type="ECO:0000313" key="12">
    <source>
        <dbReference type="EMBL" id="AJQ97219.1"/>
    </source>
</evidence>
<feature type="transmembrane region" description="Helical" evidence="10">
    <location>
        <begin position="365"/>
        <end position="386"/>
    </location>
</feature>
<protein>
    <submittedName>
        <fullName evidence="12">NhaP-type Na+/H+ and K+/H+ antiporter with a unique C-terminal domain</fullName>
    </submittedName>
</protein>
<dbReference type="KEGG" id="gsn:YC6258_05189"/>
<keyword evidence="5" id="KW-0633">Potassium transport</keyword>
<dbReference type="GO" id="GO:1902600">
    <property type="term" value="P:proton transmembrane transport"/>
    <property type="evidence" value="ECO:0007669"/>
    <property type="project" value="InterPro"/>
</dbReference>
<reference evidence="12 13" key="1">
    <citation type="submission" date="2014-01" db="EMBL/GenBank/DDBJ databases">
        <title>Full genme sequencing of cellulolytic bacterium Gynuella sunshinyii YC6258T gen. nov., sp. nov.</title>
        <authorList>
            <person name="Khan H."/>
            <person name="Chung E.J."/>
            <person name="Chung Y.R."/>
        </authorList>
    </citation>
    <scope>NUCLEOTIDE SEQUENCE [LARGE SCALE GENOMIC DNA]</scope>
    <source>
        <strain evidence="12 13">YC6258</strain>
    </source>
</reference>
<dbReference type="PATRIC" id="fig|1445510.3.peg.5153"/>
<keyword evidence="3" id="KW-0050">Antiport</keyword>
<comment type="subcellular location">
    <subcellularLocation>
        <location evidence="1">Cell membrane</location>
        <topology evidence="1">Multi-pass membrane protein</topology>
    </subcellularLocation>
</comment>
<feature type="transmembrane region" description="Helical" evidence="10">
    <location>
        <begin position="30"/>
        <end position="46"/>
    </location>
</feature>
<dbReference type="InterPro" id="IPR006153">
    <property type="entry name" value="Cation/H_exchanger_TM"/>
</dbReference>
<accession>A0A0C5W3M1</accession>
<keyword evidence="2" id="KW-0813">Transport</keyword>
<dbReference type="GO" id="GO:0005886">
    <property type="term" value="C:plasma membrane"/>
    <property type="evidence" value="ECO:0007669"/>
    <property type="project" value="UniProtKB-SubCell"/>
</dbReference>
<evidence type="ECO:0000256" key="6">
    <source>
        <dbReference type="ARBA" id="ARBA00022692"/>
    </source>
</evidence>
<dbReference type="AlphaFoldDB" id="A0A0C5W3M1"/>
<organism evidence="12 13">
    <name type="scientific">Gynuella sunshinyii YC6258</name>
    <dbReference type="NCBI Taxonomy" id="1445510"/>
    <lineage>
        <taxon>Bacteria</taxon>
        <taxon>Pseudomonadati</taxon>
        <taxon>Pseudomonadota</taxon>
        <taxon>Gammaproteobacteria</taxon>
        <taxon>Oceanospirillales</taxon>
        <taxon>Saccharospirillaceae</taxon>
        <taxon>Gynuella</taxon>
    </lineage>
</organism>
<feature type="transmembrane region" description="Helical" evidence="10">
    <location>
        <begin position="58"/>
        <end position="80"/>
    </location>
</feature>
<dbReference type="PROSITE" id="PS51202">
    <property type="entry name" value="RCK_C"/>
    <property type="match status" value="1"/>
</dbReference>
<evidence type="ECO:0000256" key="1">
    <source>
        <dbReference type="ARBA" id="ARBA00004651"/>
    </source>
</evidence>
<sequence length="577" mass="62014">MTIELTYQYIFGAAILALLCVVASAVTRRVGAPVLLVFLVLGMLAGEDGPGGIRFDDFNLAFLFGNVALAVIIFDGGLGTRKDTFRVSLKPALSLATVGVLLTAAITGFAAYLILGLSWQEGLLIGAIVGSTDAAAVFGLLGSAGFELKERTGATLEIESGSNDPMAIFLTITLVQVLHLESQGNQGWTIASELVRQMGLGLAVGFTGGYLLVRALQYLSLPATLYPLLALAGGISLFGVTTIWQGSGFLAIYIAGVMIGNASLSYSKDIHRFHDGMAWLSQIGMFLMLGLLITPTHMVPVILPALGVAAVLIFIARPLAVIVSLLPFHFPWREQAFISWCGLRGAVPIILALFPSLAGLEHTQIYFELVFFVVLVSLVIQGWTIAPVAKWLQVALPPTTVEPEFLHVLIKGEHDKELLVYPVGKGSHAEGSIIGRLLLEEGSQVVGVIRQGVLLQNTPKQKLSGDDTVVILATDRSRQSLSRFFAPSSQDQQLESGHFFGEFVLRPDARLAEIAHTYGFSIEPVDTDLTVAEYIARQFHDKPVVGDQVRLGLVSLIVRETDGNHIISVGLKLRPKP</sequence>
<dbReference type="RefSeq" id="WP_044619016.1">
    <property type="nucleotide sequence ID" value="NZ_CP007142.1"/>
</dbReference>
<dbReference type="InterPro" id="IPR006037">
    <property type="entry name" value="RCK_C"/>
</dbReference>
<keyword evidence="4" id="KW-1003">Cell membrane</keyword>
<dbReference type="NCBIfam" id="NF003716">
    <property type="entry name" value="PRK05326.1-3"/>
    <property type="match status" value="1"/>
</dbReference>
<keyword evidence="8" id="KW-0406">Ion transport</keyword>
<feature type="transmembrane region" description="Helical" evidence="10">
    <location>
        <begin position="250"/>
        <end position="266"/>
    </location>
</feature>
<evidence type="ECO:0000313" key="13">
    <source>
        <dbReference type="Proteomes" id="UP000032266"/>
    </source>
</evidence>
<dbReference type="InterPro" id="IPR005170">
    <property type="entry name" value="Transptr-assoc_dom"/>
</dbReference>
<dbReference type="SMART" id="SM01091">
    <property type="entry name" value="CorC_HlyC"/>
    <property type="match status" value="1"/>
</dbReference>
<dbReference type="Gene3D" id="1.20.1530.20">
    <property type="match status" value="1"/>
</dbReference>
<dbReference type="NCBIfam" id="NF003714">
    <property type="entry name" value="PRK05326.1-1"/>
    <property type="match status" value="1"/>
</dbReference>
<dbReference type="GO" id="GO:0015297">
    <property type="term" value="F:antiporter activity"/>
    <property type="evidence" value="ECO:0007669"/>
    <property type="project" value="UniProtKB-KW"/>
</dbReference>
<dbReference type="InterPro" id="IPR038770">
    <property type="entry name" value="Na+/solute_symporter_sf"/>
</dbReference>
<feature type="transmembrane region" description="Helical" evidence="10">
    <location>
        <begin position="337"/>
        <end position="359"/>
    </location>
</feature>
<dbReference type="Proteomes" id="UP000032266">
    <property type="component" value="Chromosome"/>
</dbReference>
<evidence type="ECO:0000256" key="9">
    <source>
        <dbReference type="ARBA" id="ARBA00023136"/>
    </source>
</evidence>
<dbReference type="HOGENOM" id="CLU_005912_9_2_6"/>
<dbReference type="EMBL" id="CP007142">
    <property type="protein sequence ID" value="AJQ97219.1"/>
    <property type="molecule type" value="Genomic_DNA"/>
</dbReference>
<feature type="transmembrane region" description="Helical" evidence="10">
    <location>
        <begin position="278"/>
        <end position="295"/>
    </location>
</feature>
<keyword evidence="13" id="KW-1185">Reference proteome</keyword>
<dbReference type="PANTHER" id="PTHR32507">
    <property type="entry name" value="NA(+)/H(+) ANTIPORTER 1"/>
    <property type="match status" value="1"/>
</dbReference>
<feature type="transmembrane region" description="Helical" evidence="10">
    <location>
        <begin position="301"/>
        <end position="325"/>
    </location>
</feature>
<keyword evidence="6 10" id="KW-0812">Transmembrane</keyword>
<dbReference type="OrthoDB" id="9810759at2"/>
<evidence type="ECO:0000256" key="4">
    <source>
        <dbReference type="ARBA" id="ARBA00022475"/>
    </source>
</evidence>
<feature type="transmembrane region" description="Helical" evidence="10">
    <location>
        <begin position="225"/>
        <end position="244"/>
    </location>
</feature>
<gene>
    <name evidence="12" type="ORF">YC6258_05189</name>
</gene>
<dbReference type="GO" id="GO:0008324">
    <property type="term" value="F:monoatomic cation transmembrane transporter activity"/>
    <property type="evidence" value="ECO:0007669"/>
    <property type="project" value="InterPro"/>
</dbReference>
<evidence type="ECO:0000256" key="2">
    <source>
        <dbReference type="ARBA" id="ARBA00022448"/>
    </source>
</evidence>
<evidence type="ECO:0000256" key="5">
    <source>
        <dbReference type="ARBA" id="ARBA00022538"/>
    </source>
</evidence>
<feature type="transmembrane region" description="Helical" evidence="10">
    <location>
        <begin position="194"/>
        <end position="213"/>
    </location>
</feature>
<evidence type="ECO:0000256" key="8">
    <source>
        <dbReference type="ARBA" id="ARBA00023065"/>
    </source>
</evidence>
<keyword evidence="7 10" id="KW-1133">Transmembrane helix</keyword>
<feature type="transmembrane region" description="Helical" evidence="10">
    <location>
        <begin position="123"/>
        <end position="146"/>
    </location>
</feature>
<keyword evidence="5" id="KW-0630">Potassium</keyword>
<name>A0A0C5W3M1_9GAMM</name>
<dbReference type="Pfam" id="PF00999">
    <property type="entry name" value="Na_H_Exchanger"/>
    <property type="match status" value="1"/>
</dbReference>
<dbReference type="PANTHER" id="PTHR32507:SF7">
    <property type="entry name" value="K(+)_H(+) ANTIPORTER NHAP2"/>
    <property type="match status" value="1"/>
</dbReference>